<accession>A0A176VN99</accession>
<feature type="region of interest" description="Disordered" evidence="2">
    <location>
        <begin position="419"/>
        <end position="455"/>
    </location>
</feature>
<dbReference type="InterPro" id="IPR012337">
    <property type="entry name" value="RNaseH-like_sf"/>
</dbReference>
<proteinExistence type="predicted"/>
<protein>
    <recommendedName>
        <fullName evidence="3">CCHC-type domain-containing protein</fullName>
    </recommendedName>
</protein>
<keyword evidence="5" id="KW-1185">Reference proteome</keyword>
<evidence type="ECO:0000256" key="2">
    <source>
        <dbReference type="SAM" id="MobiDB-lite"/>
    </source>
</evidence>
<dbReference type="PANTHER" id="PTHR42648:SF28">
    <property type="entry name" value="TRANSPOSON-ENCODED PROTEIN WITH RIBONUCLEASE H-LIKE AND RETROVIRUS ZINC FINGER-LIKE DOMAINS"/>
    <property type="match status" value="1"/>
</dbReference>
<dbReference type="Pfam" id="PF25597">
    <property type="entry name" value="SH3_retrovirus"/>
    <property type="match status" value="1"/>
</dbReference>
<dbReference type="InterPro" id="IPR036875">
    <property type="entry name" value="Znf_CCHC_sf"/>
</dbReference>
<dbReference type="Gene3D" id="3.30.420.10">
    <property type="entry name" value="Ribonuclease H-like superfamily/Ribonuclease H"/>
    <property type="match status" value="1"/>
</dbReference>
<dbReference type="Pfam" id="PF13976">
    <property type="entry name" value="gag_pre-integrs"/>
    <property type="match status" value="1"/>
</dbReference>
<dbReference type="GO" id="GO:0003676">
    <property type="term" value="F:nucleic acid binding"/>
    <property type="evidence" value="ECO:0007669"/>
    <property type="project" value="InterPro"/>
</dbReference>
<feature type="region of interest" description="Disordered" evidence="2">
    <location>
        <begin position="165"/>
        <end position="188"/>
    </location>
</feature>
<keyword evidence="1" id="KW-0862">Zinc</keyword>
<evidence type="ECO:0000313" key="4">
    <source>
        <dbReference type="EMBL" id="OAE21435.1"/>
    </source>
</evidence>
<dbReference type="Pfam" id="PF14223">
    <property type="entry name" value="Retrotran_gag_2"/>
    <property type="match status" value="1"/>
</dbReference>
<dbReference type="InterPro" id="IPR025724">
    <property type="entry name" value="GAG-pre-integrase_dom"/>
</dbReference>
<feature type="domain" description="CCHC-type" evidence="3">
    <location>
        <begin position="202"/>
        <end position="217"/>
    </location>
</feature>
<dbReference type="AlphaFoldDB" id="A0A176VN99"/>
<name>A0A176VN99_MARPO</name>
<gene>
    <name evidence="4" type="ORF">AXG93_3506s1090</name>
</gene>
<dbReference type="EMBL" id="LVLJ01003432">
    <property type="protein sequence ID" value="OAE21435.1"/>
    <property type="molecule type" value="Genomic_DNA"/>
</dbReference>
<dbReference type="PROSITE" id="PS50158">
    <property type="entry name" value="ZF_CCHC"/>
    <property type="match status" value="1"/>
</dbReference>
<dbReference type="InterPro" id="IPR039537">
    <property type="entry name" value="Retrotran_Ty1/copia-like"/>
</dbReference>
<keyword evidence="1" id="KW-0863">Zinc-finger</keyword>
<dbReference type="SUPFAM" id="SSF57756">
    <property type="entry name" value="Retrovirus zinc finger-like domains"/>
    <property type="match status" value="1"/>
</dbReference>
<keyword evidence="1" id="KW-0479">Metal-binding</keyword>
<comment type="caution">
    <text evidence="4">The sequence shown here is derived from an EMBL/GenBank/DDBJ whole genome shotgun (WGS) entry which is preliminary data.</text>
</comment>
<reference evidence="4" key="1">
    <citation type="submission" date="2016-03" db="EMBL/GenBank/DDBJ databases">
        <title>Mechanisms controlling the formation of the plant cell surface in tip-growing cells are functionally conserved among land plants.</title>
        <authorList>
            <person name="Honkanen S."/>
            <person name="Jones V.A."/>
            <person name="Morieri G."/>
            <person name="Champion C."/>
            <person name="Hetherington A.J."/>
            <person name="Kelly S."/>
            <person name="Saint-Marcoux D."/>
            <person name="Proust H."/>
            <person name="Prescott H."/>
            <person name="Dolan L."/>
        </authorList>
    </citation>
    <scope>NUCLEOTIDE SEQUENCE [LARGE SCALE GENOMIC DNA]</scope>
    <source>
        <tissue evidence="4">Whole gametophyte</tissue>
    </source>
</reference>
<feature type="compositionally biased region" description="Acidic residues" evidence="2">
    <location>
        <begin position="440"/>
        <end position="455"/>
    </location>
</feature>
<dbReference type="Gene3D" id="4.10.60.10">
    <property type="entry name" value="Zinc finger, CCHC-type"/>
    <property type="match status" value="1"/>
</dbReference>
<dbReference type="InterPro" id="IPR057670">
    <property type="entry name" value="SH3_retrovirus"/>
</dbReference>
<dbReference type="GO" id="GO:0008270">
    <property type="term" value="F:zinc ion binding"/>
    <property type="evidence" value="ECO:0007669"/>
    <property type="project" value="UniProtKB-KW"/>
</dbReference>
<dbReference type="InterPro" id="IPR036397">
    <property type="entry name" value="RNaseH_sf"/>
</dbReference>
<dbReference type="SUPFAM" id="SSF53098">
    <property type="entry name" value="Ribonuclease H-like"/>
    <property type="match status" value="1"/>
</dbReference>
<sequence length="508" mass="58175">MESMLKSQGIWAPLTTSKKSMDVASLKYKLMEEKSHPNIMLCISDDVIMKVAGEKTAAALWLKLESLYMTKSLASKLMLKQRLFTLRMNEGTTLKDHLDRLNSILFDLRNIDDKVNDEDVAVLLLISLPSSYENFVQPFIFNKDNISLEEVRSALHAREMGQKGIGTSTEDHASGLMANKGSKNKKNKKKQFYGSKLCKDVCAWCKEKGHWKRDCPRRGQQGQNESAAMVEKVGVVLAEIQEADQTRLWHMRLGHMSERGMQELHKKGYLVKHTPKSLGFCEHCVIGELQRSKFPKAVHRTKYTFDYIHSDCWGPSRVESIGGHRYFLSIIDDYSRMTWIFVMKHKSDAFDKFKEWKTLVRRRPEGKEGVFMDYGTGVKGYKIWLDGKIILSRSVVFDESSMLKSNTVEIEVGAKKKKVEASSDLSDPKDSEAPGLSPLETEEQESKEFEEDISPEELVHKTLAARRTRRDKKMPSRLEKDYFVRYALQVAEEVEDEPSTYRAVITGS</sequence>
<organism evidence="4 5">
    <name type="scientific">Marchantia polymorpha subsp. ruderalis</name>
    <dbReference type="NCBI Taxonomy" id="1480154"/>
    <lineage>
        <taxon>Eukaryota</taxon>
        <taxon>Viridiplantae</taxon>
        <taxon>Streptophyta</taxon>
        <taxon>Embryophyta</taxon>
        <taxon>Marchantiophyta</taxon>
        <taxon>Marchantiopsida</taxon>
        <taxon>Marchantiidae</taxon>
        <taxon>Marchantiales</taxon>
        <taxon>Marchantiaceae</taxon>
        <taxon>Marchantia</taxon>
    </lineage>
</organism>
<dbReference type="PANTHER" id="PTHR42648">
    <property type="entry name" value="TRANSPOSASE, PUTATIVE-RELATED"/>
    <property type="match status" value="1"/>
</dbReference>
<evidence type="ECO:0000256" key="1">
    <source>
        <dbReference type="PROSITE-ProRule" id="PRU00047"/>
    </source>
</evidence>
<evidence type="ECO:0000313" key="5">
    <source>
        <dbReference type="Proteomes" id="UP000077202"/>
    </source>
</evidence>
<dbReference type="InterPro" id="IPR001878">
    <property type="entry name" value="Znf_CCHC"/>
</dbReference>
<dbReference type="Proteomes" id="UP000077202">
    <property type="component" value="Unassembled WGS sequence"/>
</dbReference>
<evidence type="ECO:0000259" key="3">
    <source>
        <dbReference type="PROSITE" id="PS50158"/>
    </source>
</evidence>